<feature type="compositionally biased region" description="Acidic residues" evidence="1">
    <location>
        <begin position="206"/>
        <end position="218"/>
    </location>
</feature>
<proteinExistence type="predicted"/>
<gene>
    <name evidence="2" type="ORF">DFH07DRAFT_966540</name>
</gene>
<evidence type="ECO:0000313" key="2">
    <source>
        <dbReference type="EMBL" id="KAJ7737245.1"/>
    </source>
</evidence>
<comment type="caution">
    <text evidence="2">The sequence shown here is derived from an EMBL/GenBank/DDBJ whole genome shotgun (WGS) entry which is preliminary data.</text>
</comment>
<dbReference type="EMBL" id="JARJLG010000144">
    <property type="protein sequence ID" value="KAJ7737245.1"/>
    <property type="molecule type" value="Genomic_DNA"/>
</dbReference>
<dbReference type="AlphaFoldDB" id="A0AAD7I847"/>
<feature type="region of interest" description="Disordered" evidence="1">
    <location>
        <begin position="206"/>
        <end position="228"/>
    </location>
</feature>
<name>A0AAD7I847_9AGAR</name>
<dbReference type="Proteomes" id="UP001215280">
    <property type="component" value="Unassembled WGS sequence"/>
</dbReference>
<feature type="region of interest" description="Disordered" evidence="1">
    <location>
        <begin position="1"/>
        <end position="45"/>
    </location>
</feature>
<feature type="compositionally biased region" description="Basic and acidic residues" evidence="1">
    <location>
        <begin position="240"/>
        <end position="250"/>
    </location>
</feature>
<evidence type="ECO:0000313" key="3">
    <source>
        <dbReference type="Proteomes" id="UP001215280"/>
    </source>
</evidence>
<protein>
    <submittedName>
        <fullName evidence="2">Uncharacterized protein</fullName>
    </submittedName>
</protein>
<accession>A0AAD7I847</accession>
<feature type="compositionally biased region" description="Pro residues" evidence="1">
    <location>
        <begin position="288"/>
        <end position="304"/>
    </location>
</feature>
<reference evidence="2" key="1">
    <citation type="submission" date="2023-03" db="EMBL/GenBank/DDBJ databases">
        <title>Massive genome expansion in bonnet fungi (Mycena s.s.) driven by repeated elements and novel gene families across ecological guilds.</title>
        <authorList>
            <consortium name="Lawrence Berkeley National Laboratory"/>
            <person name="Harder C.B."/>
            <person name="Miyauchi S."/>
            <person name="Viragh M."/>
            <person name="Kuo A."/>
            <person name="Thoen E."/>
            <person name="Andreopoulos B."/>
            <person name="Lu D."/>
            <person name="Skrede I."/>
            <person name="Drula E."/>
            <person name="Henrissat B."/>
            <person name="Morin E."/>
            <person name="Kohler A."/>
            <person name="Barry K."/>
            <person name="LaButti K."/>
            <person name="Morin E."/>
            <person name="Salamov A."/>
            <person name="Lipzen A."/>
            <person name="Mereny Z."/>
            <person name="Hegedus B."/>
            <person name="Baldrian P."/>
            <person name="Stursova M."/>
            <person name="Weitz H."/>
            <person name="Taylor A."/>
            <person name="Grigoriev I.V."/>
            <person name="Nagy L.G."/>
            <person name="Martin F."/>
            <person name="Kauserud H."/>
        </authorList>
    </citation>
    <scope>NUCLEOTIDE SEQUENCE</scope>
    <source>
        <strain evidence="2">CBHHK188m</strain>
    </source>
</reference>
<keyword evidence="3" id="KW-1185">Reference proteome</keyword>
<feature type="region of interest" description="Disordered" evidence="1">
    <location>
        <begin position="240"/>
        <end position="309"/>
    </location>
</feature>
<sequence>MPAPIPSGYSSSSSSCRSFGTQLAHNPIAGSPKSKPSAARPKARPTVSASTRLFDAFNHPLANSLGLHLLSPDSIIDYSRPELKAVVMGALPVLRYLKRNVDLHDLSEQARVFYGGINHIMERLHTIPTEWYDLCMDEDIYPSDATSLIKVIPPARTKVYLGPGDHRPLDKTFANYDQSDPTPAQIQGFLNNLPAIPPSHMVEEREELTELEDSEVEPEAPVAPRARSASWPENFRVLEGEEDVRMKVDAPEAPEGPEGPDKKTAASRAASQVGVRTITTLTFKPDPEPIPPPPPPPTPSPVPKAPVWVKRESEEQALQTLMLQLGAPARFHEEGGVFVLDNLEKPEASRAEV</sequence>
<evidence type="ECO:0000256" key="1">
    <source>
        <dbReference type="SAM" id="MobiDB-lite"/>
    </source>
</evidence>
<feature type="compositionally biased region" description="Low complexity" evidence="1">
    <location>
        <begin position="7"/>
        <end position="18"/>
    </location>
</feature>
<organism evidence="2 3">
    <name type="scientific">Mycena maculata</name>
    <dbReference type="NCBI Taxonomy" id="230809"/>
    <lineage>
        <taxon>Eukaryota</taxon>
        <taxon>Fungi</taxon>
        <taxon>Dikarya</taxon>
        <taxon>Basidiomycota</taxon>
        <taxon>Agaricomycotina</taxon>
        <taxon>Agaricomycetes</taxon>
        <taxon>Agaricomycetidae</taxon>
        <taxon>Agaricales</taxon>
        <taxon>Marasmiineae</taxon>
        <taxon>Mycenaceae</taxon>
        <taxon>Mycena</taxon>
    </lineage>
</organism>